<gene>
    <name evidence="5" type="primary">LOC108662037</name>
</gene>
<reference evidence="4" key="1">
    <citation type="journal article" date="1997" name="Nucleic Acids Res.">
        <title>tRNAscan-SE: a program for improved detection of transfer RNA genes in genomic sequence.</title>
        <authorList>
            <person name="Lowe T.M."/>
            <person name="Eddy S.R."/>
        </authorList>
    </citation>
    <scope>NUCLEOTIDE SEQUENCE [LARGE SCALE GENOMIC DNA]</scope>
    <source>
        <strain evidence="4">r\B97-61/B2</strain>
    </source>
</reference>
<dbReference type="KEGG" id="tcc:108662037"/>
<sequence length="114" mass="12852">MGNSPQKEKGSISHGSHEHTLSHGFVEKGTTEEECDVCDKEIYGLVYACETCKFSRHSLCAKKQMPSEITHPSHSMHELRLKGMSSDFLCERCFRNSRGPRYHCDSCDIDADLA</sequence>
<keyword evidence="1" id="KW-0677">Repeat</keyword>
<protein>
    <submittedName>
        <fullName evidence="5">Uncharacterized protein LOC108662037</fullName>
    </submittedName>
</protein>
<dbReference type="SUPFAM" id="SSF57889">
    <property type="entry name" value="Cysteine-rich domain"/>
    <property type="match status" value="2"/>
</dbReference>
<dbReference type="InterPro" id="IPR004146">
    <property type="entry name" value="DC1"/>
</dbReference>
<evidence type="ECO:0000313" key="4">
    <source>
        <dbReference type="Proteomes" id="UP000694886"/>
    </source>
</evidence>
<feature type="domain" description="DC1" evidence="3">
    <location>
        <begin position="16"/>
        <end position="61"/>
    </location>
</feature>
<feature type="region of interest" description="Disordered" evidence="2">
    <location>
        <begin position="1"/>
        <end position="25"/>
    </location>
</feature>
<dbReference type="AlphaFoldDB" id="A0AB32WAS3"/>
<evidence type="ECO:0000256" key="1">
    <source>
        <dbReference type="ARBA" id="ARBA00022737"/>
    </source>
</evidence>
<dbReference type="Proteomes" id="UP000694886">
    <property type="component" value="Chromosome 5"/>
</dbReference>
<accession>A0AB32WAS3</accession>
<name>A0AB32WAS3_THECC</name>
<dbReference type="Gene3D" id="3.30.60.20">
    <property type="match status" value="1"/>
</dbReference>
<evidence type="ECO:0000313" key="5">
    <source>
        <dbReference type="RefSeq" id="XP_017976562.1"/>
    </source>
</evidence>
<dbReference type="GeneID" id="108662037"/>
<dbReference type="PANTHER" id="PTHR47841">
    <property type="entry name" value="DIACYLGLYCEROL KINASE THETA-LIKE-RELATED"/>
    <property type="match status" value="1"/>
</dbReference>
<dbReference type="PANTHER" id="PTHR47841:SF7">
    <property type="entry name" value="CYSTEINE_HISTIDINE-RICH C1 DOMAIN PROTEIN"/>
    <property type="match status" value="1"/>
</dbReference>
<evidence type="ECO:0000256" key="2">
    <source>
        <dbReference type="SAM" id="MobiDB-lite"/>
    </source>
</evidence>
<dbReference type="Pfam" id="PF03107">
    <property type="entry name" value="C1_2"/>
    <property type="match status" value="2"/>
</dbReference>
<proteinExistence type="predicted"/>
<evidence type="ECO:0000259" key="3">
    <source>
        <dbReference type="Pfam" id="PF03107"/>
    </source>
</evidence>
<dbReference type="InterPro" id="IPR046349">
    <property type="entry name" value="C1-like_sf"/>
</dbReference>
<dbReference type="RefSeq" id="XP_017976562.1">
    <property type="nucleotide sequence ID" value="XM_018121073.1"/>
</dbReference>
<reference evidence="5" key="2">
    <citation type="submission" date="2025-08" db="UniProtKB">
        <authorList>
            <consortium name="RefSeq"/>
        </authorList>
    </citation>
    <scope>IDENTIFICATION</scope>
</reference>
<organism evidence="4 5">
    <name type="scientific">Theobroma cacao</name>
    <name type="common">Cacao</name>
    <name type="synonym">Cocoa</name>
    <dbReference type="NCBI Taxonomy" id="3641"/>
    <lineage>
        <taxon>Eukaryota</taxon>
        <taxon>Viridiplantae</taxon>
        <taxon>Streptophyta</taxon>
        <taxon>Embryophyta</taxon>
        <taxon>Tracheophyta</taxon>
        <taxon>Spermatophyta</taxon>
        <taxon>Magnoliopsida</taxon>
        <taxon>eudicotyledons</taxon>
        <taxon>Gunneridae</taxon>
        <taxon>Pentapetalae</taxon>
        <taxon>rosids</taxon>
        <taxon>malvids</taxon>
        <taxon>Malvales</taxon>
        <taxon>Malvaceae</taxon>
        <taxon>Byttnerioideae</taxon>
        <taxon>Theobroma</taxon>
    </lineage>
</organism>
<feature type="domain" description="DC1" evidence="3">
    <location>
        <begin position="72"/>
        <end position="112"/>
    </location>
</feature>
<dbReference type="Gramene" id="Tc05v2_t022480.1">
    <property type="protein sequence ID" value="Tc05v2_p022480.1"/>
    <property type="gene ID" value="Tc05v2_g022480"/>
</dbReference>